<dbReference type="InterPro" id="IPR013087">
    <property type="entry name" value="Znf_C2H2_type"/>
</dbReference>
<dbReference type="PROSITE" id="PS50157">
    <property type="entry name" value="ZINC_FINGER_C2H2_2"/>
    <property type="match status" value="3"/>
</dbReference>
<dbReference type="SMART" id="SM00355">
    <property type="entry name" value="ZnF_C2H2"/>
    <property type="match status" value="3"/>
</dbReference>
<dbReference type="GO" id="GO:0010468">
    <property type="term" value="P:regulation of gene expression"/>
    <property type="evidence" value="ECO:0007669"/>
    <property type="project" value="TreeGrafter"/>
</dbReference>
<keyword evidence="3" id="KW-0677">Repeat</keyword>
<dbReference type="GO" id="GO:0032502">
    <property type="term" value="P:developmental process"/>
    <property type="evidence" value="ECO:0007669"/>
    <property type="project" value="UniProtKB-ARBA"/>
</dbReference>
<organism evidence="10 11">
    <name type="scientific">Alosa alosa</name>
    <name type="common">allis shad</name>
    <dbReference type="NCBI Taxonomy" id="278164"/>
    <lineage>
        <taxon>Eukaryota</taxon>
        <taxon>Metazoa</taxon>
        <taxon>Chordata</taxon>
        <taxon>Craniata</taxon>
        <taxon>Vertebrata</taxon>
        <taxon>Euteleostomi</taxon>
        <taxon>Actinopterygii</taxon>
        <taxon>Neopterygii</taxon>
        <taxon>Teleostei</taxon>
        <taxon>Clupei</taxon>
        <taxon>Clupeiformes</taxon>
        <taxon>Clupeoidei</taxon>
        <taxon>Clupeidae</taxon>
        <taxon>Alosa</taxon>
    </lineage>
</organism>
<keyword evidence="4 7" id="KW-0863">Zinc-finger</keyword>
<dbReference type="Proteomes" id="UP000823561">
    <property type="component" value="Chromosome 1"/>
</dbReference>
<comment type="subcellular location">
    <subcellularLocation>
        <location evidence="1">Nucleus</location>
    </subcellularLocation>
</comment>
<keyword evidence="11" id="KW-1185">Reference proteome</keyword>
<accession>A0AAV6HKT3</accession>
<evidence type="ECO:0000256" key="3">
    <source>
        <dbReference type="ARBA" id="ARBA00022737"/>
    </source>
</evidence>
<feature type="region of interest" description="Disordered" evidence="8">
    <location>
        <begin position="396"/>
        <end position="419"/>
    </location>
</feature>
<dbReference type="FunFam" id="3.30.160.60:FF:002343">
    <property type="entry name" value="Zinc finger protein 33A"/>
    <property type="match status" value="1"/>
</dbReference>
<dbReference type="AlphaFoldDB" id="A0AAV6HKT3"/>
<feature type="compositionally biased region" description="Basic and acidic residues" evidence="8">
    <location>
        <begin position="148"/>
        <end position="191"/>
    </location>
</feature>
<feature type="region of interest" description="Disordered" evidence="8">
    <location>
        <begin position="336"/>
        <end position="374"/>
    </location>
</feature>
<evidence type="ECO:0000256" key="4">
    <source>
        <dbReference type="ARBA" id="ARBA00022771"/>
    </source>
</evidence>
<dbReference type="EMBL" id="JADWDJ010000001">
    <property type="protein sequence ID" value="KAG5286531.1"/>
    <property type="molecule type" value="Genomic_DNA"/>
</dbReference>
<evidence type="ECO:0000256" key="7">
    <source>
        <dbReference type="PROSITE-ProRule" id="PRU00042"/>
    </source>
</evidence>
<dbReference type="GO" id="GO:0008270">
    <property type="term" value="F:zinc ion binding"/>
    <property type="evidence" value="ECO:0007669"/>
    <property type="project" value="UniProtKB-KW"/>
</dbReference>
<evidence type="ECO:0000256" key="8">
    <source>
        <dbReference type="SAM" id="MobiDB-lite"/>
    </source>
</evidence>
<keyword evidence="5" id="KW-0862">Zinc</keyword>
<evidence type="ECO:0000313" key="10">
    <source>
        <dbReference type="EMBL" id="KAG5286531.1"/>
    </source>
</evidence>
<keyword evidence="2" id="KW-0479">Metal-binding</keyword>
<dbReference type="Pfam" id="PF00096">
    <property type="entry name" value="zf-C2H2"/>
    <property type="match status" value="2"/>
</dbReference>
<feature type="compositionally biased region" description="Low complexity" evidence="8">
    <location>
        <begin position="408"/>
        <end position="417"/>
    </location>
</feature>
<sequence length="656" mass="71849">MSNRLAFQTQLASIMEVLANAAVAEICKLVDDDYAVIHLQMSQCQRENKSLKRKLHLLELKMARGYAERRIRESAMSNRLNRVHVNANINIVDKYREPMSEHFRSDGGVLGRQMNIGLWEDASGGTEPVHRLSTTESAGEELPGPDLVHVKEERMDNDSGERDTQEGLQIREDGRVEVGSRVERSGFEDSRNSPAASSEEQPQLQRSSRTGRGTVEPEDMEEGEPDVLFIKEESSEEDQEGKRRGLSVQEGVVESSTGDSGVDQPSEAQVLVSEANVEINALESGPMELSKEEDKDELVAIDIVPSGGVQSRMEGFVGSEPSRERVTQVLQKQIAPKRTKGVTSGTIWDLTGSDDTPEGKLETHPAQGLQRRNSSAALGSDYPLYERPAELDNLFSCWPTESPPRPGEPSCSYSSSDPDPDQDCLLVHPGPQTRSVAVCGAPVVTGNTVSSSGPQRALRPDGVVAVMGTNPRLAEWHSSTVARSGQLHALRRSQTDAISLESATSTCPPPSQLPQRVSVNPVPSTFARLRPSDMSATQIHKSLMGLSQQQQPPQILFPPVERVISKKYVCRFCGKAFAGQSNLEAHQRVHTGEKPFRCTTCGKLFSEAGNLKKHQRVHTGEKPYTCGRCGKHFAWICNLRTHQQSAACGGVSTMSK</sequence>
<feature type="domain" description="C2H2-type" evidence="9">
    <location>
        <begin position="596"/>
        <end position="623"/>
    </location>
</feature>
<dbReference type="FunFam" id="3.30.160.60:FF:000478">
    <property type="entry name" value="Zinc finger protein 133"/>
    <property type="match status" value="1"/>
</dbReference>
<gene>
    <name evidence="10" type="ORF">AALO_G00015880</name>
</gene>
<feature type="region of interest" description="Disordered" evidence="8">
    <location>
        <begin position="120"/>
        <end position="268"/>
    </location>
</feature>
<proteinExistence type="predicted"/>
<dbReference type="PANTHER" id="PTHR16515:SF66">
    <property type="entry name" value="C2H2-TYPE DOMAIN-CONTAINING PROTEIN"/>
    <property type="match status" value="1"/>
</dbReference>
<dbReference type="FunFam" id="3.30.160.60:FF:001049">
    <property type="entry name" value="zinc finger protein 319"/>
    <property type="match status" value="1"/>
</dbReference>
<evidence type="ECO:0000256" key="1">
    <source>
        <dbReference type="ARBA" id="ARBA00004123"/>
    </source>
</evidence>
<name>A0AAV6HKT3_9TELE</name>
<protein>
    <recommendedName>
        <fullName evidence="9">C2H2-type domain-containing protein</fullName>
    </recommendedName>
</protein>
<reference evidence="10 11" key="1">
    <citation type="submission" date="2020-10" db="EMBL/GenBank/DDBJ databases">
        <title>Chromosome-scale genome assembly of the Allis shad, Alosa alosa.</title>
        <authorList>
            <person name="Margot Z."/>
            <person name="Christophe K."/>
            <person name="Cabau C."/>
            <person name="Louis A."/>
            <person name="Berthelot C."/>
            <person name="Parey E."/>
            <person name="Roest Crollius H."/>
            <person name="Montfort J."/>
            <person name="Robinson-Rechavi M."/>
            <person name="Bucao C."/>
            <person name="Bouchez O."/>
            <person name="Gislard M."/>
            <person name="Lluch J."/>
            <person name="Milhes M."/>
            <person name="Lampietro C."/>
            <person name="Lopez Roques C."/>
            <person name="Donnadieu C."/>
            <person name="Braasch I."/>
            <person name="Desvignes T."/>
            <person name="Postlethwait J."/>
            <person name="Bobe J."/>
            <person name="Guiguen Y."/>
        </authorList>
    </citation>
    <scope>NUCLEOTIDE SEQUENCE [LARGE SCALE GENOMIC DNA]</scope>
    <source>
        <strain evidence="10">M-15738</strain>
        <tissue evidence="10">Blood</tissue>
    </source>
</reference>
<dbReference type="InterPro" id="IPR050331">
    <property type="entry name" value="Zinc_finger"/>
</dbReference>
<dbReference type="PANTHER" id="PTHR16515">
    <property type="entry name" value="PR DOMAIN ZINC FINGER PROTEIN"/>
    <property type="match status" value="1"/>
</dbReference>
<keyword evidence="6" id="KW-0539">Nucleus</keyword>
<dbReference type="GO" id="GO:0005634">
    <property type="term" value="C:nucleus"/>
    <property type="evidence" value="ECO:0007669"/>
    <property type="project" value="UniProtKB-SubCell"/>
</dbReference>
<dbReference type="Gene3D" id="3.30.160.60">
    <property type="entry name" value="Classic Zinc Finger"/>
    <property type="match status" value="3"/>
</dbReference>
<feature type="domain" description="C2H2-type" evidence="9">
    <location>
        <begin position="568"/>
        <end position="595"/>
    </location>
</feature>
<evidence type="ECO:0000256" key="6">
    <source>
        <dbReference type="ARBA" id="ARBA00023242"/>
    </source>
</evidence>
<evidence type="ECO:0000256" key="2">
    <source>
        <dbReference type="ARBA" id="ARBA00022723"/>
    </source>
</evidence>
<evidence type="ECO:0000259" key="9">
    <source>
        <dbReference type="PROSITE" id="PS50157"/>
    </source>
</evidence>
<dbReference type="PROSITE" id="PS00028">
    <property type="entry name" value="ZINC_FINGER_C2H2_1"/>
    <property type="match status" value="2"/>
</dbReference>
<evidence type="ECO:0000256" key="5">
    <source>
        <dbReference type="ARBA" id="ARBA00022833"/>
    </source>
</evidence>
<dbReference type="SUPFAM" id="SSF57667">
    <property type="entry name" value="beta-beta-alpha zinc fingers"/>
    <property type="match status" value="2"/>
</dbReference>
<feature type="compositionally biased region" description="Polar residues" evidence="8">
    <location>
        <begin position="192"/>
        <end position="211"/>
    </location>
</feature>
<comment type="caution">
    <text evidence="10">The sequence shown here is derived from an EMBL/GenBank/DDBJ whole genome shotgun (WGS) entry which is preliminary data.</text>
</comment>
<feature type="domain" description="C2H2-type" evidence="9">
    <location>
        <begin position="624"/>
        <end position="656"/>
    </location>
</feature>
<feature type="compositionally biased region" description="Acidic residues" evidence="8">
    <location>
        <begin position="216"/>
        <end position="225"/>
    </location>
</feature>
<dbReference type="InterPro" id="IPR036236">
    <property type="entry name" value="Znf_C2H2_sf"/>
</dbReference>
<evidence type="ECO:0000313" key="11">
    <source>
        <dbReference type="Proteomes" id="UP000823561"/>
    </source>
</evidence>